<sequence length="168" mass="19128">MLYLLDANALITAHNTWYGLNRVPEFWKWLHYHGAMSSLKMPAEIYSEVESGNDELAAWMKQSETKRTLLLDEEIDARNVQTVLAQYGKTLTEADLITIGQDPFLIAAGLGHSDRCIVTAEVSKPTRSGPRRHVPDVCNDCQIRWIHPIKLIADLNFSTTWDDFDKLL</sequence>
<name>A0ABY5L972_9SPHN</name>
<organism evidence="1 2">
    <name type="scientific">Sphingomonas qomolangmaensis</name>
    <dbReference type="NCBI Taxonomy" id="2918765"/>
    <lineage>
        <taxon>Bacteria</taxon>
        <taxon>Pseudomonadati</taxon>
        <taxon>Pseudomonadota</taxon>
        <taxon>Alphaproteobacteria</taxon>
        <taxon>Sphingomonadales</taxon>
        <taxon>Sphingomonadaceae</taxon>
        <taxon>Sphingomonas</taxon>
    </lineage>
</organism>
<dbReference type="Pfam" id="PF14367">
    <property type="entry name" value="DUF4411"/>
    <property type="match status" value="1"/>
</dbReference>
<evidence type="ECO:0000313" key="2">
    <source>
        <dbReference type="Proteomes" id="UP001058533"/>
    </source>
</evidence>
<keyword evidence="2" id="KW-1185">Reference proteome</keyword>
<evidence type="ECO:0000313" key="1">
    <source>
        <dbReference type="EMBL" id="UUL83500.1"/>
    </source>
</evidence>
<proteinExistence type="predicted"/>
<dbReference type="InterPro" id="IPR016541">
    <property type="entry name" value="UCP008505"/>
</dbReference>
<reference evidence="1" key="1">
    <citation type="submission" date="2022-07" db="EMBL/GenBank/DDBJ databases">
        <title>Sphingomonas sp. nov., a novel bacterium isolated from the north slope of the Mount Everest.</title>
        <authorList>
            <person name="Cui X."/>
            <person name="Liu Y."/>
        </authorList>
    </citation>
    <scope>NUCLEOTIDE SEQUENCE</scope>
    <source>
        <strain evidence="1">S5-59</strain>
    </source>
</reference>
<protein>
    <submittedName>
        <fullName evidence="1">DUF4411 family protein</fullName>
    </submittedName>
</protein>
<accession>A0ABY5L972</accession>
<dbReference type="Proteomes" id="UP001058533">
    <property type="component" value="Chromosome"/>
</dbReference>
<dbReference type="RefSeq" id="WP_256507339.1">
    <property type="nucleotide sequence ID" value="NZ_CP101740.1"/>
</dbReference>
<dbReference type="EMBL" id="CP101740">
    <property type="protein sequence ID" value="UUL83500.1"/>
    <property type="molecule type" value="Genomic_DNA"/>
</dbReference>
<gene>
    <name evidence="1" type="ORF">NMP03_04535</name>
</gene>